<keyword evidence="10 12" id="KW-0807">Transducer</keyword>
<keyword evidence="7" id="KW-0564">Palmitate</keyword>
<keyword evidence="16" id="KW-1185">Reference proteome</keyword>
<keyword evidence="3 12" id="KW-0812">Transmembrane</keyword>
<dbReference type="InterPro" id="IPR003985">
    <property type="entry name" value="NT1_rcpt"/>
</dbReference>
<evidence type="ECO:0000256" key="2">
    <source>
        <dbReference type="ARBA" id="ARBA00022475"/>
    </source>
</evidence>
<evidence type="ECO:0000256" key="8">
    <source>
        <dbReference type="ARBA" id="ARBA00023157"/>
    </source>
</evidence>
<dbReference type="Proteomes" id="UP000823561">
    <property type="component" value="Chromosome 4"/>
</dbReference>
<proteinExistence type="inferred from homology"/>
<protein>
    <recommendedName>
        <fullName evidence="14">G-protein coupled receptors family 1 profile domain-containing protein</fullName>
    </recommendedName>
</protein>
<dbReference type="SUPFAM" id="SSF81321">
    <property type="entry name" value="Family A G protein-coupled receptor-like"/>
    <property type="match status" value="1"/>
</dbReference>
<name>A0AAV6H960_9TELE</name>
<evidence type="ECO:0000256" key="3">
    <source>
        <dbReference type="ARBA" id="ARBA00022692"/>
    </source>
</evidence>
<dbReference type="PROSITE" id="PS00237">
    <property type="entry name" value="G_PROTEIN_RECEP_F1_1"/>
    <property type="match status" value="1"/>
</dbReference>
<keyword evidence="9 12" id="KW-0675">Receptor</keyword>
<dbReference type="PROSITE" id="PS50262">
    <property type="entry name" value="G_PROTEIN_RECEP_F1_2"/>
    <property type="match status" value="1"/>
</dbReference>
<dbReference type="Gene3D" id="1.20.1070.10">
    <property type="entry name" value="Rhodopsin 7-helix transmembrane proteins"/>
    <property type="match status" value="1"/>
</dbReference>
<comment type="similarity">
    <text evidence="12">Belongs to the G-protein coupled receptor 1 family.</text>
</comment>
<feature type="transmembrane region" description="Helical" evidence="13">
    <location>
        <begin position="219"/>
        <end position="242"/>
    </location>
</feature>
<keyword evidence="2" id="KW-1003">Cell membrane</keyword>
<dbReference type="Pfam" id="PF00001">
    <property type="entry name" value="7tm_1"/>
    <property type="match status" value="1"/>
</dbReference>
<feature type="transmembrane region" description="Helical" evidence="13">
    <location>
        <begin position="281"/>
        <end position="299"/>
    </location>
</feature>
<dbReference type="AlphaFoldDB" id="A0AAV6H960"/>
<dbReference type="PANTHER" id="PTHR24243">
    <property type="entry name" value="G-PROTEIN COUPLED RECEPTOR"/>
    <property type="match status" value="1"/>
</dbReference>
<evidence type="ECO:0000256" key="12">
    <source>
        <dbReference type="RuleBase" id="RU000688"/>
    </source>
</evidence>
<feature type="transmembrane region" description="Helical" evidence="13">
    <location>
        <begin position="54"/>
        <end position="79"/>
    </location>
</feature>
<evidence type="ECO:0000256" key="11">
    <source>
        <dbReference type="ARBA" id="ARBA00023288"/>
    </source>
</evidence>
<dbReference type="InterPro" id="IPR017452">
    <property type="entry name" value="GPCR_Rhodpsn_7TM"/>
</dbReference>
<dbReference type="PRINTS" id="PR01479">
    <property type="entry name" value="NEUROTENSINR"/>
</dbReference>
<keyword evidence="8" id="KW-1015">Disulfide bond</keyword>
<sequence length="407" mass="46578">MQLCNASLLRGYLRFAIPVFELQENWLQMLLTSNISSPTEADYLDVNTDIYSKVLVTVIYVVLFTVGCLGNSVTLYIMCKRDSLQNLQSTVHYHLASLAASDLLILLCMPVELYNFIWIHHPWAFGDVVCRGYYFLRDGCSYATALNISSLSIERYMALCHPFKAKRVMSRGRTRKLICGLWAMSLLLASSMLFIMGQHNIGHERICTPNVSTATVKTVLQVNVLLSFVVPMAVVSILNWLIGRQMQRLSQQALLHHSGSPPASGYATEPARSRSLRHGVTVLRVVVVAFVVCWLPYHMRRLMFCYIIEWTEPLYDFYHYFYMMTNVLFYVSSAINPVLYNLVSAKYRELFFATLSSSCLHGFHKRECDRRDNELHHRQQLASPVQHNPLITQQTSLSFSVTNETLT</sequence>
<keyword evidence="11" id="KW-0449">Lipoprotein</keyword>
<dbReference type="GO" id="GO:0016492">
    <property type="term" value="F:G protein-coupled neurotensin receptor activity"/>
    <property type="evidence" value="ECO:0007669"/>
    <property type="project" value="InterPro"/>
</dbReference>
<accession>A0AAV6H960</accession>
<evidence type="ECO:0000256" key="9">
    <source>
        <dbReference type="ARBA" id="ARBA00023170"/>
    </source>
</evidence>
<dbReference type="InterPro" id="IPR003984">
    <property type="entry name" value="NT_rcpt"/>
</dbReference>
<keyword evidence="4 13" id="KW-1133">Transmembrane helix</keyword>
<dbReference type="InterPro" id="IPR000276">
    <property type="entry name" value="GPCR_Rhodpsn"/>
</dbReference>
<dbReference type="PANTHER" id="PTHR24243:SF9">
    <property type="entry name" value="NEUROTENSIN RECEPTOR TYPE 1"/>
    <property type="match status" value="1"/>
</dbReference>
<gene>
    <name evidence="15" type="ORF">AALO_G00054540</name>
</gene>
<evidence type="ECO:0000313" key="15">
    <source>
        <dbReference type="EMBL" id="KAG5282306.1"/>
    </source>
</evidence>
<evidence type="ECO:0000256" key="6">
    <source>
        <dbReference type="ARBA" id="ARBA00023136"/>
    </source>
</evidence>
<dbReference type="GO" id="GO:0005886">
    <property type="term" value="C:plasma membrane"/>
    <property type="evidence" value="ECO:0007669"/>
    <property type="project" value="UniProtKB-SubCell"/>
</dbReference>
<evidence type="ECO:0000259" key="14">
    <source>
        <dbReference type="PROSITE" id="PS50262"/>
    </source>
</evidence>
<evidence type="ECO:0000256" key="7">
    <source>
        <dbReference type="ARBA" id="ARBA00023139"/>
    </source>
</evidence>
<dbReference type="EMBL" id="JADWDJ010000004">
    <property type="protein sequence ID" value="KAG5282306.1"/>
    <property type="molecule type" value="Genomic_DNA"/>
</dbReference>
<feature type="domain" description="G-protein coupled receptors family 1 profile" evidence="14">
    <location>
        <begin position="70"/>
        <end position="340"/>
    </location>
</feature>
<keyword evidence="6 13" id="KW-0472">Membrane</keyword>
<comment type="caution">
    <text evidence="15">The sequence shown here is derived from an EMBL/GenBank/DDBJ whole genome shotgun (WGS) entry which is preliminary data.</text>
</comment>
<comment type="subcellular location">
    <subcellularLocation>
        <location evidence="1">Cell membrane</location>
        <topology evidence="1">Multi-pass membrane protein</topology>
    </subcellularLocation>
</comment>
<feature type="transmembrane region" description="Helical" evidence="13">
    <location>
        <begin position="319"/>
        <end position="343"/>
    </location>
</feature>
<dbReference type="PRINTS" id="PR01480">
    <property type="entry name" value="NEUROTENSN1R"/>
</dbReference>
<evidence type="ECO:0000256" key="5">
    <source>
        <dbReference type="ARBA" id="ARBA00023040"/>
    </source>
</evidence>
<organism evidence="15 16">
    <name type="scientific">Alosa alosa</name>
    <name type="common">allis shad</name>
    <dbReference type="NCBI Taxonomy" id="278164"/>
    <lineage>
        <taxon>Eukaryota</taxon>
        <taxon>Metazoa</taxon>
        <taxon>Chordata</taxon>
        <taxon>Craniata</taxon>
        <taxon>Vertebrata</taxon>
        <taxon>Euteleostomi</taxon>
        <taxon>Actinopterygii</taxon>
        <taxon>Neopterygii</taxon>
        <taxon>Teleostei</taxon>
        <taxon>Clupei</taxon>
        <taxon>Clupeiformes</taxon>
        <taxon>Clupeoidei</taxon>
        <taxon>Clupeidae</taxon>
        <taxon>Alosa</taxon>
    </lineage>
</organism>
<evidence type="ECO:0000256" key="13">
    <source>
        <dbReference type="SAM" id="Phobius"/>
    </source>
</evidence>
<dbReference type="PRINTS" id="PR00237">
    <property type="entry name" value="GPCRRHODOPSN"/>
</dbReference>
<feature type="transmembrane region" description="Helical" evidence="13">
    <location>
        <begin position="177"/>
        <end position="199"/>
    </location>
</feature>
<evidence type="ECO:0000313" key="16">
    <source>
        <dbReference type="Proteomes" id="UP000823561"/>
    </source>
</evidence>
<evidence type="ECO:0000256" key="10">
    <source>
        <dbReference type="ARBA" id="ARBA00023224"/>
    </source>
</evidence>
<evidence type="ECO:0000256" key="4">
    <source>
        <dbReference type="ARBA" id="ARBA00022989"/>
    </source>
</evidence>
<evidence type="ECO:0000256" key="1">
    <source>
        <dbReference type="ARBA" id="ARBA00004651"/>
    </source>
</evidence>
<keyword evidence="5 12" id="KW-0297">G-protein coupled receptor</keyword>
<reference evidence="15" key="1">
    <citation type="submission" date="2020-10" db="EMBL/GenBank/DDBJ databases">
        <title>Chromosome-scale genome assembly of the Allis shad, Alosa alosa.</title>
        <authorList>
            <person name="Margot Z."/>
            <person name="Christophe K."/>
            <person name="Cabau C."/>
            <person name="Louis A."/>
            <person name="Berthelot C."/>
            <person name="Parey E."/>
            <person name="Roest Crollius H."/>
            <person name="Montfort J."/>
            <person name="Robinson-Rechavi M."/>
            <person name="Bucao C."/>
            <person name="Bouchez O."/>
            <person name="Gislard M."/>
            <person name="Lluch J."/>
            <person name="Milhes M."/>
            <person name="Lampietro C."/>
            <person name="Lopez Roques C."/>
            <person name="Donnadieu C."/>
            <person name="Braasch I."/>
            <person name="Desvignes T."/>
            <person name="Postlethwait J."/>
            <person name="Bobe J."/>
            <person name="Guiguen Y."/>
        </authorList>
    </citation>
    <scope>NUCLEOTIDE SEQUENCE</scope>
    <source>
        <strain evidence="15">M-15738</strain>
        <tissue evidence="15">Blood</tissue>
    </source>
</reference>